<feature type="compositionally biased region" description="Polar residues" evidence="4">
    <location>
        <begin position="116"/>
        <end position="129"/>
    </location>
</feature>
<evidence type="ECO:0000259" key="5">
    <source>
        <dbReference type="PROSITE" id="PS51792"/>
    </source>
</evidence>
<sequence length="181" mass="19475">MGRPFRILLNNTKVYSCASCRTHLACQDELVSKQFHSKSGRAYLFNSACNTTTGPQEERMMTTGMHIVCDVYCVECMACVGWQYLFAYEKSQKYKEGKVVLERLMLVDFERTSQPAPASLRSAGSSPQGSAMLASRSPSSDAGSMGSGGSGRGAYALVVGAGAPPGHPCWGDYTSDEDDAV</sequence>
<evidence type="ECO:0000256" key="3">
    <source>
        <dbReference type="ARBA" id="ARBA00022833"/>
    </source>
</evidence>
<comment type="similarity">
    <text evidence="1">Belongs to the yippee family.</text>
</comment>
<dbReference type="PANTHER" id="PTHR13848">
    <property type="entry name" value="PROTEIN YIPPEE-LIKE CG15309-RELATED"/>
    <property type="match status" value="1"/>
</dbReference>
<accession>A0A7S0WYM1</accession>
<dbReference type="PROSITE" id="PS51792">
    <property type="entry name" value="YIPPEE"/>
    <property type="match status" value="1"/>
</dbReference>
<name>A0A7S0WYM1_9CHLO</name>
<protein>
    <recommendedName>
        <fullName evidence="5">Yippee domain-containing protein</fullName>
    </recommendedName>
</protein>
<dbReference type="AlphaFoldDB" id="A0A7S0WYM1"/>
<dbReference type="Pfam" id="PF03226">
    <property type="entry name" value="Yippee-Mis18"/>
    <property type="match status" value="1"/>
</dbReference>
<feature type="domain" description="Yippee" evidence="5">
    <location>
        <begin position="13"/>
        <end position="110"/>
    </location>
</feature>
<dbReference type="InterPro" id="IPR034751">
    <property type="entry name" value="Yippee"/>
</dbReference>
<reference evidence="6" key="1">
    <citation type="submission" date="2021-01" db="EMBL/GenBank/DDBJ databases">
        <authorList>
            <person name="Corre E."/>
            <person name="Pelletier E."/>
            <person name="Niang G."/>
            <person name="Scheremetjew M."/>
            <person name="Finn R."/>
            <person name="Kale V."/>
            <person name="Holt S."/>
            <person name="Cochrane G."/>
            <person name="Meng A."/>
            <person name="Brown T."/>
            <person name="Cohen L."/>
        </authorList>
    </citation>
    <scope>NUCLEOTIDE SEQUENCE</scope>
    <source>
        <strain evidence="6">SAG 11-49</strain>
    </source>
</reference>
<keyword evidence="3" id="KW-0862">Zinc</keyword>
<gene>
    <name evidence="6" type="ORF">CLEI1391_LOCUS15676</name>
</gene>
<keyword evidence="2" id="KW-0479">Metal-binding</keyword>
<dbReference type="InterPro" id="IPR004910">
    <property type="entry name" value="Yippee/Mis18/Cereblon"/>
</dbReference>
<organism evidence="6">
    <name type="scientific">Chlamydomonas leiostraca</name>
    <dbReference type="NCBI Taxonomy" id="1034604"/>
    <lineage>
        <taxon>Eukaryota</taxon>
        <taxon>Viridiplantae</taxon>
        <taxon>Chlorophyta</taxon>
        <taxon>core chlorophytes</taxon>
        <taxon>Chlorophyceae</taxon>
        <taxon>CS clade</taxon>
        <taxon>Chlamydomonadales</taxon>
        <taxon>Chlamydomonadaceae</taxon>
        <taxon>Chlamydomonas</taxon>
    </lineage>
</organism>
<evidence type="ECO:0000313" key="6">
    <source>
        <dbReference type="EMBL" id="CAD8691493.1"/>
    </source>
</evidence>
<dbReference type="GO" id="GO:0046872">
    <property type="term" value="F:metal ion binding"/>
    <property type="evidence" value="ECO:0007669"/>
    <property type="project" value="UniProtKB-KW"/>
</dbReference>
<evidence type="ECO:0000256" key="4">
    <source>
        <dbReference type="SAM" id="MobiDB-lite"/>
    </source>
</evidence>
<evidence type="ECO:0000256" key="1">
    <source>
        <dbReference type="ARBA" id="ARBA00005613"/>
    </source>
</evidence>
<feature type="compositionally biased region" description="Low complexity" evidence="4">
    <location>
        <begin position="134"/>
        <end position="144"/>
    </location>
</feature>
<feature type="region of interest" description="Disordered" evidence="4">
    <location>
        <begin position="116"/>
        <end position="149"/>
    </location>
</feature>
<evidence type="ECO:0000256" key="2">
    <source>
        <dbReference type="ARBA" id="ARBA00022723"/>
    </source>
</evidence>
<proteinExistence type="inferred from homology"/>
<dbReference type="EMBL" id="HBFB01028030">
    <property type="protein sequence ID" value="CAD8691493.1"/>
    <property type="molecule type" value="Transcribed_RNA"/>
</dbReference>
<dbReference type="InterPro" id="IPR039058">
    <property type="entry name" value="Yippee_fam"/>
</dbReference>